<feature type="compositionally biased region" description="Basic and acidic residues" evidence="1">
    <location>
        <begin position="13"/>
        <end position="31"/>
    </location>
</feature>
<feature type="compositionally biased region" description="Basic and acidic residues" evidence="1">
    <location>
        <begin position="41"/>
        <end position="51"/>
    </location>
</feature>
<dbReference type="STRING" id="1163617.SCD_n02182"/>
<keyword evidence="3" id="KW-1185">Reference proteome</keyword>
<organism evidence="2 3">
    <name type="scientific">Sulfuricella denitrificans (strain DSM 22764 / NBRC 105220 / skB26)</name>
    <dbReference type="NCBI Taxonomy" id="1163617"/>
    <lineage>
        <taxon>Bacteria</taxon>
        <taxon>Pseudomonadati</taxon>
        <taxon>Pseudomonadota</taxon>
        <taxon>Betaproteobacteria</taxon>
        <taxon>Nitrosomonadales</taxon>
        <taxon>Sulfuricellaceae</taxon>
        <taxon>Sulfuricella</taxon>
    </lineage>
</organism>
<sequence>MFSYFPAPGWTRSDPEATPQRERVERERADLPGEPANRMYRGQDNKENSDR</sequence>
<dbReference type="KEGG" id="sdr:SCD_n02182"/>
<proteinExistence type="predicted"/>
<feature type="region of interest" description="Disordered" evidence="1">
    <location>
        <begin position="1"/>
        <end position="51"/>
    </location>
</feature>
<gene>
    <name evidence="2" type="ORF">SCD_n02182</name>
</gene>
<name>S6AID3_SULDS</name>
<protein>
    <submittedName>
        <fullName evidence="2">Uncharacterized protein</fullName>
    </submittedName>
</protein>
<dbReference type="AlphaFoldDB" id="S6AID3"/>
<reference evidence="2 3" key="1">
    <citation type="journal article" date="2012" name="Appl. Environ. Microbiol.">
        <title>Draft genome sequence of a psychrotolerant sulfur-oxidizing bacterium, Sulfuricella denitrificans skB26, and proteomic insights into cold adaptation.</title>
        <authorList>
            <person name="Watanabe T."/>
            <person name="Kojima H."/>
            <person name="Fukui M."/>
        </authorList>
    </citation>
    <scope>NUCLEOTIDE SEQUENCE [LARGE SCALE GENOMIC DNA]</scope>
    <source>
        <strain evidence="3">skB26</strain>
    </source>
</reference>
<dbReference type="Proteomes" id="UP000015559">
    <property type="component" value="Chromosome"/>
</dbReference>
<evidence type="ECO:0000256" key="1">
    <source>
        <dbReference type="SAM" id="MobiDB-lite"/>
    </source>
</evidence>
<accession>S6AID3</accession>
<evidence type="ECO:0000313" key="3">
    <source>
        <dbReference type="Proteomes" id="UP000015559"/>
    </source>
</evidence>
<evidence type="ECO:0000313" key="2">
    <source>
        <dbReference type="EMBL" id="BAN35991.1"/>
    </source>
</evidence>
<dbReference type="HOGENOM" id="CLU_3104630_0_0_4"/>
<dbReference type="EMBL" id="AP013066">
    <property type="protein sequence ID" value="BAN35991.1"/>
    <property type="molecule type" value="Genomic_DNA"/>
</dbReference>